<organism evidence="1 2">
    <name type="scientific">Cerrena zonata</name>
    <dbReference type="NCBI Taxonomy" id="2478898"/>
    <lineage>
        <taxon>Eukaryota</taxon>
        <taxon>Fungi</taxon>
        <taxon>Dikarya</taxon>
        <taxon>Basidiomycota</taxon>
        <taxon>Agaricomycotina</taxon>
        <taxon>Agaricomycetes</taxon>
        <taxon>Polyporales</taxon>
        <taxon>Cerrenaceae</taxon>
        <taxon>Cerrena</taxon>
    </lineage>
</organism>
<dbReference type="PANTHER" id="PTHR31912">
    <property type="entry name" value="IP13529P"/>
    <property type="match status" value="1"/>
</dbReference>
<evidence type="ECO:0000313" key="2">
    <source>
        <dbReference type="Proteomes" id="UP001385951"/>
    </source>
</evidence>
<reference evidence="1 2" key="1">
    <citation type="submission" date="2022-09" db="EMBL/GenBank/DDBJ databases">
        <authorList>
            <person name="Palmer J.M."/>
        </authorList>
    </citation>
    <scope>NUCLEOTIDE SEQUENCE [LARGE SCALE GENOMIC DNA]</scope>
    <source>
        <strain evidence="1 2">DSM 7382</strain>
    </source>
</reference>
<keyword evidence="2" id="KW-1185">Reference proteome</keyword>
<protein>
    <submittedName>
        <fullName evidence="1">Uncharacterized protein</fullName>
    </submittedName>
</protein>
<sequence length="299" mass="33752">MLQDVLNGLDLSALFNPILYMNGKPLIAAIGNIITKLTACLELNPHADTPVEILHVILLGFVKYFWRDAVSRQGAEGRKILKARLSSLPVHELNISPIDGHTLVQYAKSLTGRDFRIIVQVAPAVLYDLIPAESYEAWLALCRLCPLIFQPEISDRHLYLDKLERSIEDFLLATAIWNPQWFNKPKFHIILHILQHVRRFGPAILFATEGFESYNFIIRLRSILSNRHAPSVDIANAMSFMHAVRHLVSGGYIHDPDHGIGSRQAGYEIQALLHDPIFVKFMGMTQIVNPSYDTGTDVL</sequence>
<accession>A0AAW0FSK4</accession>
<dbReference type="EMBL" id="JASBNA010000026">
    <property type="protein sequence ID" value="KAK7684300.1"/>
    <property type="molecule type" value="Genomic_DNA"/>
</dbReference>
<name>A0AAW0FSK4_9APHY</name>
<comment type="caution">
    <text evidence="1">The sequence shown here is derived from an EMBL/GenBank/DDBJ whole genome shotgun (WGS) entry which is preliminary data.</text>
</comment>
<dbReference type="Proteomes" id="UP001385951">
    <property type="component" value="Unassembled WGS sequence"/>
</dbReference>
<dbReference type="AlphaFoldDB" id="A0AAW0FSK4"/>
<dbReference type="PANTHER" id="PTHR31912:SF34">
    <property type="entry name" value="NOTOCHORD-RELATED PROTEIN"/>
    <property type="match status" value="1"/>
</dbReference>
<gene>
    <name evidence="1" type="ORF">QCA50_012624</name>
</gene>
<evidence type="ECO:0000313" key="1">
    <source>
        <dbReference type="EMBL" id="KAK7684300.1"/>
    </source>
</evidence>
<proteinExistence type="predicted"/>